<keyword evidence="3" id="KW-1185">Reference proteome</keyword>
<dbReference type="Gene3D" id="1.20.1290.10">
    <property type="entry name" value="AhpD-like"/>
    <property type="match status" value="1"/>
</dbReference>
<accession>A0A9P4IW51</accession>
<feature type="region of interest" description="Disordered" evidence="1">
    <location>
        <begin position="51"/>
        <end position="81"/>
    </location>
</feature>
<dbReference type="AlphaFoldDB" id="A0A9P4IW51"/>
<dbReference type="InterPro" id="IPR029032">
    <property type="entry name" value="AhpD-like"/>
</dbReference>
<reference evidence="2" key="1">
    <citation type="journal article" date="2020" name="Stud. Mycol.">
        <title>101 Dothideomycetes genomes: a test case for predicting lifestyles and emergence of pathogens.</title>
        <authorList>
            <person name="Haridas S."/>
            <person name="Albert R."/>
            <person name="Binder M."/>
            <person name="Bloem J."/>
            <person name="Labutti K."/>
            <person name="Salamov A."/>
            <person name="Andreopoulos B."/>
            <person name="Baker S."/>
            <person name="Barry K."/>
            <person name="Bills G."/>
            <person name="Bluhm B."/>
            <person name="Cannon C."/>
            <person name="Castanera R."/>
            <person name="Culley D."/>
            <person name="Daum C."/>
            <person name="Ezra D."/>
            <person name="Gonzalez J."/>
            <person name="Henrissat B."/>
            <person name="Kuo A."/>
            <person name="Liang C."/>
            <person name="Lipzen A."/>
            <person name="Lutzoni F."/>
            <person name="Magnuson J."/>
            <person name="Mondo S."/>
            <person name="Nolan M."/>
            <person name="Ohm R."/>
            <person name="Pangilinan J."/>
            <person name="Park H.-J."/>
            <person name="Ramirez L."/>
            <person name="Alfaro M."/>
            <person name="Sun H."/>
            <person name="Tritt A."/>
            <person name="Yoshinaga Y."/>
            <person name="Zwiers L.-H."/>
            <person name="Turgeon B."/>
            <person name="Goodwin S."/>
            <person name="Spatafora J."/>
            <person name="Crous P."/>
            <person name="Grigoriev I."/>
        </authorList>
    </citation>
    <scope>NUCLEOTIDE SEQUENCE</scope>
    <source>
        <strain evidence="2">CBS 260.36</strain>
    </source>
</reference>
<dbReference type="PANTHER" id="PTHR34846:SF11">
    <property type="entry name" value="4-CARBOXYMUCONOLACTONE DECARBOXYLASE FAMILY PROTEIN (AFU_ORTHOLOGUE AFUA_6G11590)"/>
    <property type="match status" value="1"/>
</dbReference>
<evidence type="ECO:0000313" key="3">
    <source>
        <dbReference type="Proteomes" id="UP000799439"/>
    </source>
</evidence>
<evidence type="ECO:0008006" key="4">
    <source>
        <dbReference type="Google" id="ProtNLM"/>
    </source>
</evidence>
<feature type="compositionally biased region" description="Basic residues" evidence="1">
    <location>
        <begin position="51"/>
        <end position="63"/>
    </location>
</feature>
<organism evidence="2 3">
    <name type="scientific">Myriangium duriaei CBS 260.36</name>
    <dbReference type="NCBI Taxonomy" id="1168546"/>
    <lineage>
        <taxon>Eukaryota</taxon>
        <taxon>Fungi</taxon>
        <taxon>Dikarya</taxon>
        <taxon>Ascomycota</taxon>
        <taxon>Pezizomycotina</taxon>
        <taxon>Dothideomycetes</taxon>
        <taxon>Dothideomycetidae</taxon>
        <taxon>Myriangiales</taxon>
        <taxon>Myriangiaceae</taxon>
        <taxon>Myriangium</taxon>
    </lineage>
</organism>
<dbReference type="Proteomes" id="UP000799439">
    <property type="component" value="Unassembled WGS sequence"/>
</dbReference>
<comment type="caution">
    <text evidence="2">The sequence shown here is derived from an EMBL/GenBank/DDBJ whole genome shotgun (WGS) entry which is preliminary data.</text>
</comment>
<dbReference type="PANTHER" id="PTHR34846">
    <property type="entry name" value="4-CARBOXYMUCONOLACTONE DECARBOXYLASE FAMILY PROTEIN (AFU_ORTHOLOGUE AFUA_6G11590)"/>
    <property type="match status" value="1"/>
</dbReference>
<dbReference type="OrthoDB" id="9998495at2759"/>
<evidence type="ECO:0000256" key="1">
    <source>
        <dbReference type="SAM" id="MobiDB-lite"/>
    </source>
</evidence>
<dbReference type="EMBL" id="ML996089">
    <property type="protein sequence ID" value="KAF2150736.1"/>
    <property type="molecule type" value="Genomic_DNA"/>
</dbReference>
<dbReference type="SUPFAM" id="SSF69118">
    <property type="entry name" value="AhpD-like"/>
    <property type="match status" value="1"/>
</dbReference>
<proteinExistence type="predicted"/>
<name>A0A9P4IW51_9PEZI</name>
<protein>
    <recommendedName>
        <fullName evidence="4">Carboxymuconolactone decarboxylase-like domain-containing protein</fullName>
    </recommendedName>
</protein>
<gene>
    <name evidence="2" type="ORF">K461DRAFT_295983</name>
</gene>
<sequence length="279" mass="30686">MPPFLYNLSHDTPPSHTSLQRLLTTHNTNSTPTTTTIRPNLLTVLLRPRLPPKPRARARKATRTMRLPYAPQTAPDSASQTDKDIYARISARRAPRPLIALDRALLHAPPVADGWNSFLGAIRSRTTLPAASIQELAICRVAVLNRAAYEWDAHSVLAMKDGGEGDGPVSEEGLKTVLDAEEWTGEGLGERLERLKEEVGGNTKGGLSWRQWVVLAYTDQMTREVQVDEAIWEAVRGEFGERQSVELTATVAAYNCVSRFLAALDVGEKNGAGMEVPKK</sequence>
<evidence type="ECO:0000313" key="2">
    <source>
        <dbReference type="EMBL" id="KAF2150736.1"/>
    </source>
</evidence>